<dbReference type="PANTHER" id="PTHR22744">
    <property type="entry name" value="HELIX LOOP HELIX PROTEIN 21-RELATED"/>
    <property type="match status" value="1"/>
</dbReference>
<evidence type="ECO:0000259" key="1">
    <source>
        <dbReference type="PROSITE" id="PS50097"/>
    </source>
</evidence>
<comment type="caution">
    <text evidence="2">The sequence shown here is derived from an EMBL/GenBank/DDBJ whole genome shotgun (WGS) entry which is preliminary data.</text>
</comment>
<gene>
    <name evidence="2" type="primary">bath-38</name>
    <name evidence="2" type="ORF">SNAT2548_LOCUS5396</name>
</gene>
<dbReference type="OrthoDB" id="425856at2759"/>
<dbReference type="PROSITE" id="PS50097">
    <property type="entry name" value="BTB"/>
    <property type="match status" value="1"/>
</dbReference>
<dbReference type="EMBL" id="CAJNDS010000347">
    <property type="protein sequence ID" value="CAE7195485.1"/>
    <property type="molecule type" value="Genomic_DNA"/>
</dbReference>
<sequence length="264" mass="29131">MSHDAQQTAGDEQVSASAGIDMQHVNDVVLEFDGASKPVCSALLRLASPVFDRMLGSGMQEAQQGSIKVEVATPGDFDLFYSLLLPGEWSPDLVTEKNVDALLGLSDYYQVRFIKKGCEKRLLQSPVTKARLMQAHRHGLKEQCTRCVDSLAALLTEQDLVEIGNASPELLLQVALAVRKQALTMQRRVDELEPALKKAKTCFESVQSLTNNLSACTQGLQERPGYHGIHGPLREYTLDRENGDKLKSIRDGIHAQLSRFKLPC</sequence>
<name>A0A812J0H1_9DINO</name>
<dbReference type="AlphaFoldDB" id="A0A812J0H1"/>
<evidence type="ECO:0000313" key="2">
    <source>
        <dbReference type="EMBL" id="CAE7195485.1"/>
    </source>
</evidence>
<organism evidence="2 3">
    <name type="scientific">Symbiodinium natans</name>
    <dbReference type="NCBI Taxonomy" id="878477"/>
    <lineage>
        <taxon>Eukaryota</taxon>
        <taxon>Sar</taxon>
        <taxon>Alveolata</taxon>
        <taxon>Dinophyceae</taxon>
        <taxon>Suessiales</taxon>
        <taxon>Symbiodiniaceae</taxon>
        <taxon>Symbiodinium</taxon>
    </lineage>
</organism>
<dbReference type="InterPro" id="IPR000210">
    <property type="entry name" value="BTB/POZ_dom"/>
</dbReference>
<evidence type="ECO:0000313" key="3">
    <source>
        <dbReference type="Proteomes" id="UP000604046"/>
    </source>
</evidence>
<dbReference type="SMART" id="SM00225">
    <property type="entry name" value="BTB"/>
    <property type="match status" value="1"/>
</dbReference>
<keyword evidence="3" id="KW-1185">Reference proteome</keyword>
<dbReference type="PANTHER" id="PTHR22744:SF14">
    <property type="entry name" value="BTB DOMAIN-CONTAINING PROTEIN-RELATED"/>
    <property type="match status" value="1"/>
</dbReference>
<dbReference type="InterPro" id="IPR011333">
    <property type="entry name" value="SKP1/BTB/POZ_sf"/>
</dbReference>
<feature type="domain" description="BTB" evidence="1">
    <location>
        <begin position="26"/>
        <end position="88"/>
    </location>
</feature>
<dbReference type="CDD" id="cd18186">
    <property type="entry name" value="BTB_POZ_ZBTB_KLHL-like"/>
    <property type="match status" value="1"/>
</dbReference>
<dbReference type="Proteomes" id="UP000604046">
    <property type="component" value="Unassembled WGS sequence"/>
</dbReference>
<protein>
    <submittedName>
        <fullName evidence="2">Bath-38 protein</fullName>
    </submittedName>
</protein>
<dbReference type="Gene3D" id="3.30.710.10">
    <property type="entry name" value="Potassium Channel Kv1.1, Chain A"/>
    <property type="match status" value="1"/>
</dbReference>
<dbReference type="Pfam" id="PF00651">
    <property type="entry name" value="BTB"/>
    <property type="match status" value="1"/>
</dbReference>
<reference evidence="2" key="1">
    <citation type="submission" date="2021-02" db="EMBL/GenBank/DDBJ databases">
        <authorList>
            <person name="Dougan E. K."/>
            <person name="Rhodes N."/>
            <person name="Thang M."/>
            <person name="Chan C."/>
        </authorList>
    </citation>
    <scope>NUCLEOTIDE SEQUENCE</scope>
</reference>
<proteinExistence type="predicted"/>
<dbReference type="SUPFAM" id="SSF54695">
    <property type="entry name" value="POZ domain"/>
    <property type="match status" value="1"/>
</dbReference>
<accession>A0A812J0H1</accession>